<dbReference type="InterPro" id="IPR012341">
    <property type="entry name" value="6hp_glycosidase-like_sf"/>
</dbReference>
<gene>
    <name evidence="4" type="ORF">FQ330_01700</name>
</gene>
<keyword evidence="5" id="KW-1185">Reference proteome</keyword>
<dbReference type="InterPro" id="IPR008928">
    <property type="entry name" value="6-hairpin_glycosidase_sf"/>
</dbReference>
<dbReference type="Pfam" id="PF14742">
    <property type="entry name" value="GDE_N_bis"/>
    <property type="match status" value="1"/>
</dbReference>
<name>A0A5M8QLX7_9MICO</name>
<dbReference type="EMBL" id="VOIR01000011">
    <property type="protein sequence ID" value="KAA6436161.1"/>
    <property type="molecule type" value="Genomic_DNA"/>
</dbReference>
<dbReference type="Proteomes" id="UP000323221">
    <property type="component" value="Unassembled WGS sequence"/>
</dbReference>
<feature type="domain" description="Putative glycogen debranching enzyme N-terminal" evidence="2">
    <location>
        <begin position="24"/>
        <end position="171"/>
    </location>
</feature>
<dbReference type="OrthoDB" id="9759959at2"/>
<dbReference type="RefSeq" id="WP_146354692.1">
    <property type="nucleotide sequence ID" value="NZ_VOIR01000011.1"/>
</dbReference>
<evidence type="ECO:0000313" key="5">
    <source>
        <dbReference type="Proteomes" id="UP000323221"/>
    </source>
</evidence>
<evidence type="ECO:0000256" key="1">
    <source>
        <dbReference type="SAM" id="MobiDB-lite"/>
    </source>
</evidence>
<dbReference type="Pfam" id="PF22422">
    <property type="entry name" value="MGH1-like_GH"/>
    <property type="match status" value="1"/>
</dbReference>
<accession>A0A5M8QLX7</accession>
<sequence>MCHEQSRGVGRPPLLHTELVALAAPTQVWSHRDGTMGGSSAYGVYHGDWRYVRGVELLVDGAPVEHITTADEADWVVFHAVARDLDARAPAARVMVERMREVAPGAVVERVTIVNGRDVPVNAAVELVCDIELAPMWTVRAGDPRPVELRIRVEDGVAIATDGTRVLRCTSRGGELRVEGSRVIASRHSVVLPDDWAGFALELELDDPTLAVTGTPCPAPCAGVRPTGRPALDRWAERAVTDLEDLLLDAGHGAFPAAGAPWHVTMVARDALIASRLLLPLGTDLAEGTLRTLAARQGVRTDPATGEEPGRILHELRQDSIELPWMGVELPPVYFGSIDATPLWIVLLHDAWRAGLPLQAVRELRPSLHAALWWLDTRTGDGFLSYPEESGTGLANQAWKDSADAMRFADGGIAAGSLAVAQVQGLAVRAAVGAADLLDALGDGGERWRGWAERLRERFRAAFWVEHGRERFPALALEASGPQVDALTSDIGQLIGTTLLSAEEEREVARLLLDPRLSSGFGLRTMATDAGGYWPMSQHCGAIWPHDTAVAIEGLLRAGLGAEAAALAEQLERAADAFQGRMPQLYAGYGLDDTAAPIPVPGACSPQAWSAAAVVPVHQALTARAASAVGPIAVERHLHALTPLAPSAPEPARDAEPARAQRVAAGGAVRREHAYLRLVEPDRSPPSVE</sequence>
<dbReference type="GO" id="GO:0005975">
    <property type="term" value="P:carbohydrate metabolic process"/>
    <property type="evidence" value="ECO:0007669"/>
    <property type="project" value="InterPro"/>
</dbReference>
<dbReference type="AlphaFoldDB" id="A0A5M8QLX7"/>
<comment type="caution">
    <text evidence="4">The sequence shown here is derived from an EMBL/GenBank/DDBJ whole genome shotgun (WGS) entry which is preliminary data.</text>
</comment>
<dbReference type="InterPro" id="IPR032856">
    <property type="entry name" value="GDE_N_bis"/>
</dbReference>
<dbReference type="InterPro" id="IPR054491">
    <property type="entry name" value="MGH1-like_GH"/>
</dbReference>
<dbReference type="Gene3D" id="1.50.10.10">
    <property type="match status" value="1"/>
</dbReference>
<dbReference type="SUPFAM" id="SSF48208">
    <property type="entry name" value="Six-hairpin glycosidases"/>
    <property type="match status" value="1"/>
</dbReference>
<organism evidence="4 5">
    <name type="scientific">Agrococcus sediminis</name>
    <dbReference type="NCBI Taxonomy" id="2599924"/>
    <lineage>
        <taxon>Bacteria</taxon>
        <taxon>Bacillati</taxon>
        <taxon>Actinomycetota</taxon>
        <taxon>Actinomycetes</taxon>
        <taxon>Micrococcales</taxon>
        <taxon>Microbacteriaceae</taxon>
        <taxon>Agrococcus</taxon>
    </lineage>
</organism>
<evidence type="ECO:0000259" key="2">
    <source>
        <dbReference type="Pfam" id="PF14742"/>
    </source>
</evidence>
<feature type="domain" description="Mannosylglycerate hydrolase MGH1-like glycoside hydrolase" evidence="3">
    <location>
        <begin position="382"/>
        <end position="574"/>
    </location>
</feature>
<reference evidence="4 5" key="1">
    <citation type="submission" date="2019-08" db="EMBL/GenBank/DDBJ databases">
        <title>Agrococcus lahaulensis sp. nov., isolated from a cold desert of the Indian Himalayas.</title>
        <authorList>
            <person name="Qu J.H."/>
        </authorList>
    </citation>
    <scope>NUCLEOTIDE SEQUENCE [LARGE SCALE GENOMIC DNA]</scope>
    <source>
        <strain evidence="4 5">NS18</strain>
    </source>
</reference>
<proteinExistence type="predicted"/>
<feature type="region of interest" description="Disordered" evidence="1">
    <location>
        <begin position="644"/>
        <end position="667"/>
    </location>
</feature>
<protein>
    <submittedName>
        <fullName evidence="4">Amylo-alpha-1,6-glucosidase</fullName>
    </submittedName>
</protein>
<evidence type="ECO:0000313" key="4">
    <source>
        <dbReference type="EMBL" id="KAA6436161.1"/>
    </source>
</evidence>
<evidence type="ECO:0000259" key="3">
    <source>
        <dbReference type="Pfam" id="PF22422"/>
    </source>
</evidence>